<dbReference type="Proteomes" id="UP000634136">
    <property type="component" value="Unassembled WGS sequence"/>
</dbReference>
<dbReference type="SUPFAM" id="SSF53098">
    <property type="entry name" value="Ribonuclease H-like"/>
    <property type="match status" value="1"/>
</dbReference>
<evidence type="ECO:0000259" key="3">
    <source>
        <dbReference type="PROSITE" id="PS50158"/>
    </source>
</evidence>
<dbReference type="Pfam" id="PF13966">
    <property type="entry name" value="zf-RVT"/>
    <property type="match status" value="1"/>
</dbReference>
<reference evidence="5" key="1">
    <citation type="submission" date="2020-09" db="EMBL/GenBank/DDBJ databases">
        <title>Genome-Enabled Discovery of Anthraquinone Biosynthesis in Senna tora.</title>
        <authorList>
            <person name="Kang S.-H."/>
            <person name="Pandey R.P."/>
            <person name="Lee C.-M."/>
            <person name="Sim J.-S."/>
            <person name="Jeong J.-T."/>
            <person name="Choi B.-S."/>
            <person name="Jung M."/>
            <person name="Ginzburg D."/>
            <person name="Zhao K."/>
            <person name="Won S.Y."/>
            <person name="Oh T.-J."/>
            <person name="Yu Y."/>
            <person name="Kim N.-H."/>
            <person name="Lee O.R."/>
            <person name="Lee T.-H."/>
            <person name="Bashyal P."/>
            <person name="Kim T.-S."/>
            <person name="Lee W.-H."/>
            <person name="Kawkins C."/>
            <person name="Kim C.-K."/>
            <person name="Kim J.S."/>
            <person name="Ahn B.O."/>
            <person name="Rhee S.Y."/>
            <person name="Sohng J.K."/>
        </authorList>
    </citation>
    <scope>NUCLEOTIDE SEQUENCE</scope>
    <source>
        <tissue evidence="5">Leaf</tissue>
    </source>
</reference>
<dbReference type="Pfam" id="PF14111">
    <property type="entry name" value="DUF4283"/>
    <property type="match status" value="1"/>
</dbReference>
<dbReference type="Pfam" id="PF13456">
    <property type="entry name" value="RVT_3"/>
    <property type="match status" value="1"/>
</dbReference>
<dbReference type="Pfam" id="PF03372">
    <property type="entry name" value="Exo_endo_phos"/>
    <property type="match status" value="1"/>
</dbReference>
<proteinExistence type="predicted"/>
<dbReference type="SUPFAM" id="SSF56219">
    <property type="entry name" value="DNase I-like"/>
    <property type="match status" value="1"/>
</dbReference>
<dbReference type="OrthoDB" id="685750at2759"/>
<dbReference type="Gene3D" id="3.30.420.10">
    <property type="entry name" value="Ribonuclease H-like superfamily/Ribonuclease H"/>
    <property type="match status" value="1"/>
</dbReference>
<keyword evidence="1" id="KW-0863">Zinc-finger</keyword>
<dbReference type="GO" id="GO:0004523">
    <property type="term" value="F:RNA-DNA hybrid ribonuclease activity"/>
    <property type="evidence" value="ECO:0007669"/>
    <property type="project" value="InterPro"/>
</dbReference>
<keyword evidence="1" id="KW-0862">Zinc</keyword>
<gene>
    <name evidence="5" type="ORF">G2W53_013388</name>
</gene>
<accession>A0A834U2C7</accession>
<dbReference type="GO" id="GO:0008270">
    <property type="term" value="F:zinc ion binding"/>
    <property type="evidence" value="ECO:0007669"/>
    <property type="project" value="UniProtKB-KW"/>
</dbReference>
<feature type="compositionally biased region" description="Acidic residues" evidence="2">
    <location>
        <begin position="63"/>
        <end position="73"/>
    </location>
</feature>
<dbReference type="InterPro" id="IPR005135">
    <property type="entry name" value="Endo/exonuclease/phosphatase"/>
</dbReference>
<protein>
    <submittedName>
        <fullName evidence="5">Ribonuclease H</fullName>
    </submittedName>
</protein>
<dbReference type="PROSITE" id="PS50879">
    <property type="entry name" value="RNASE_H_1"/>
    <property type="match status" value="1"/>
</dbReference>
<evidence type="ECO:0000256" key="2">
    <source>
        <dbReference type="SAM" id="MobiDB-lite"/>
    </source>
</evidence>
<dbReference type="InterPro" id="IPR044730">
    <property type="entry name" value="RNase_H-like_dom_plant"/>
</dbReference>
<dbReference type="PANTHER" id="PTHR31286:SF99">
    <property type="entry name" value="DUF4283 DOMAIN-CONTAINING PROTEIN"/>
    <property type="match status" value="1"/>
</dbReference>
<dbReference type="Gene3D" id="3.60.10.10">
    <property type="entry name" value="Endonuclease/exonuclease/phosphatase"/>
    <property type="match status" value="1"/>
</dbReference>
<name>A0A834U2C7_9FABA</name>
<feature type="region of interest" description="Disordered" evidence="2">
    <location>
        <begin position="1"/>
        <end position="88"/>
    </location>
</feature>
<dbReference type="PANTHER" id="PTHR31286">
    <property type="entry name" value="GLYCINE-RICH CELL WALL STRUCTURAL PROTEIN 1.8-LIKE"/>
    <property type="match status" value="1"/>
</dbReference>
<feature type="compositionally biased region" description="Basic and acidic residues" evidence="2">
    <location>
        <begin position="1"/>
        <end position="37"/>
    </location>
</feature>
<evidence type="ECO:0000256" key="1">
    <source>
        <dbReference type="PROSITE-ProRule" id="PRU00047"/>
    </source>
</evidence>
<evidence type="ECO:0000259" key="4">
    <source>
        <dbReference type="PROSITE" id="PS50879"/>
    </source>
</evidence>
<dbReference type="InterPro" id="IPR002156">
    <property type="entry name" value="RNaseH_domain"/>
</dbReference>
<keyword evidence="1" id="KW-0479">Metal-binding</keyword>
<dbReference type="InterPro" id="IPR036691">
    <property type="entry name" value="Endo/exonu/phosph_ase_sf"/>
</dbReference>
<dbReference type="InterPro" id="IPR036397">
    <property type="entry name" value="RNaseH_sf"/>
</dbReference>
<dbReference type="InterPro" id="IPR001878">
    <property type="entry name" value="Znf_CCHC"/>
</dbReference>
<feature type="domain" description="RNase H type-1" evidence="4">
    <location>
        <begin position="1151"/>
        <end position="1281"/>
    </location>
</feature>
<dbReference type="GO" id="GO:0003676">
    <property type="term" value="F:nucleic acid binding"/>
    <property type="evidence" value="ECO:0007669"/>
    <property type="project" value="InterPro"/>
</dbReference>
<dbReference type="InterPro" id="IPR040256">
    <property type="entry name" value="At4g02000-like"/>
</dbReference>
<dbReference type="CDD" id="cd06222">
    <property type="entry name" value="RNase_H_like"/>
    <property type="match status" value="1"/>
</dbReference>
<dbReference type="InterPro" id="IPR025558">
    <property type="entry name" value="DUF4283"/>
</dbReference>
<dbReference type="InterPro" id="IPR012337">
    <property type="entry name" value="RNaseH-like_sf"/>
</dbReference>
<dbReference type="InterPro" id="IPR026960">
    <property type="entry name" value="RVT-Znf"/>
</dbReference>
<comment type="caution">
    <text evidence="5">The sequence shown here is derived from an EMBL/GenBank/DDBJ whole genome shotgun (WGS) entry which is preliminary data.</text>
</comment>
<dbReference type="PROSITE" id="PS50158">
    <property type="entry name" value="ZF_CCHC"/>
    <property type="match status" value="1"/>
</dbReference>
<organism evidence="5 6">
    <name type="scientific">Senna tora</name>
    <dbReference type="NCBI Taxonomy" id="362788"/>
    <lineage>
        <taxon>Eukaryota</taxon>
        <taxon>Viridiplantae</taxon>
        <taxon>Streptophyta</taxon>
        <taxon>Embryophyta</taxon>
        <taxon>Tracheophyta</taxon>
        <taxon>Spermatophyta</taxon>
        <taxon>Magnoliopsida</taxon>
        <taxon>eudicotyledons</taxon>
        <taxon>Gunneridae</taxon>
        <taxon>Pentapetalae</taxon>
        <taxon>rosids</taxon>
        <taxon>fabids</taxon>
        <taxon>Fabales</taxon>
        <taxon>Fabaceae</taxon>
        <taxon>Caesalpinioideae</taxon>
        <taxon>Cassia clade</taxon>
        <taxon>Senna</taxon>
    </lineage>
</organism>
<evidence type="ECO:0000313" key="5">
    <source>
        <dbReference type="EMBL" id="KAF7831055.1"/>
    </source>
</evidence>
<feature type="domain" description="CCHC-type" evidence="3">
    <location>
        <begin position="272"/>
        <end position="285"/>
    </location>
</feature>
<feature type="region of interest" description="Disordered" evidence="2">
    <location>
        <begin position="481"/>
        <end position="521"/>
    </location>
</feature>
<feature type="region of interest" description="Disordered" evidence="2">
    <location>
        <begin position="343"/>
        <end position="367"/>
    </location>
</feature>
<keyword evidence="6" id="KW-1185">Reference proteome</keyword>
<sequence>MESENPSRELSTEEKDHVERSNKKIKTVTEDTNRNDGVEQGVTYMDKLRGTTVDKQSEKSLSSDEEEQEDDLDSTTGVSDKEEEFNSCPKLECSTDELEEWRRPWKLTLLVKLMGKSLGVTFMKGRIEKMWSKAGRVQIIDLENGYYAVTFTNKEDYTHAYQEGPWLIADHYLIVQKWQPNFDPFATMEKTRIAAWIRVPGLPLEYYNVRCLRRVGDLVGKTLKVDPNTSLTSRGKFARICVEINLRRQLVPQVNVCGRNYRVEYEGLHMICFFCGKYGHMKDACSMLKKNHEEINVSNEGQEEPQKAEVEGKIDCGTDGVVREGVFGPWMLVTKQGRRRINNPRKVDASNGNQKGRVPQQAVNKPVQRSNTRFDILGDMEELEATPEHNQTRVTTSRLVLQDISNRQEKNVAKEGGSVKGVQKARTMGVGVIQQQSEVQRPVIMMGKPTAPAKAIIPIANSGKNEKRAGPSRGKVCEEAILSDGSKGSTLSKEPPDKGRQVSRNDASESMMDVEQEDSGKTCHMECDVTNDMAIDGSHVGYDDGGTGARSFPALVRNLRSHYQIEFMALVETHQHGENAKRIIKRMGFTHSAVVEASGQAGGIWCMWSENGFTVRTLVQHEQFIHFQVEMSSMKWFLTVVYGKPQAFRRGELWNNLNSIGASMQDPWCIVGDFNAFVNGSEKFGGSMNGSRPDPQFKECIDRNFLIDLGYSGAGYTWKRGLVAARLDRALANEAWRMKFPEASVLHLPPLKSDHSPVFVRMRDVINNQRNGERPFRVLAAWLLHEDFPNVVHAAWRPNMRWNDAEQNNALIMKLGWGLMERKDALWAQVLRSKYKCGQNDMPKVRRVANSSNLWRGIANNWEKVQEGIIWRIGRGDTARFWTDKWLLEGRALKDYAFGPLTDNELEATVSEYTTNLGGWDWRRLEHLLPDDICLKLSSTVPPNRSRCEDKIACSFSNDGKFSTKSAYLYLAGQQDQEEERVWNLIWKWRGSERIRYFLWLCAHDRLMTNEVRKKRNLTENDTCSRCRKGSESLMHMLRDCEKVRTVWMRLINPCHWQNFFQASHVEWITMNLRLKLGRYAEEWNTVFANACWHIWKTRNTEVFDPASSHSSDPVFHILQMVRNASQAFATKIMQNQPCRATKLIQWQRPPEGWVKVNVDGARRENDGTASCGGVVRSDHGEFFAGFMRKLGDCSVILAELWGIACGLEVVWDLGFRRVKLETDSLMTVNLLKQQVEEGHPGANLLHKILDLIKQDWEVNITHVYREGNRVANEIASRGIHSGSGTMIFYEQDDILTELIQNDLMGVGVVRHVVV</sequence>
<dbReference type="EMBL" id="JAAIUW010000005">
    <property type="protein sequence ID" value="KAF7831055.1"/>
    <property type="molecule type" value="Genomic_DNA"/>
</dbReference>
<evidence type="ECO:0000313" key="6">
    <source>
        <dbReference type="Proteomes" id="UP000634136"/>
    </source>
</evidence>